<evidence type="ECO:0000256" key="4">
    <source>
        <dbReference type="ARBA" id="ARBA00023163"/>
    </source>
</evidence>
<protein>
    <submittedName>
        <fullName evidence="14">LAMI_0A00760g1_1</fullName>
    </submittedName>
</protein>
<organism evidence="14 15">
    <name type="scientific">Lachancea mirantina</name>
    <dbReference type="NCBI Taxonomy" id="1230905"/>
    <lineage>
        <taxon>Eukaryota</taxon>
        <taxon>Fungi</taxon>
        <taxon>Dikarya</taxon>
        <taxon>Ascomycota</taxon>
        <taxon>Saccharomycotina</taxon>
        <taxon>Saccharomycetes</taxon>
        <taxon>Saccharomycetales</taxon>
        <taxon>Saccharomycetaceae</taxon>
        <taxon>Lachancea</taxon>
    </lineage>
</organism>
<feature type="domain" description="CCR4-NOT transcription complex subunit 1 HEAT repeat 1" evidence="12">
    <location>
        <begin position="167"/>
        <end position="388"/>
    </location>
</feature>
<feature type="region of interest" description="Disordered" evidence="6">
    <location>
        <begin position="1031"/>
        <end position="1073"/>
    </location>
</feature>
<evidence type="ECO:0000313" key="15">
    <source>
        <dbReference type="Proteomes" id="UP000191024"/>
    </source>
</evidence>
<evidence type="ECO:0000256" key="5">
    <source>
        <dbReference type="ARBA" id="ARBA00023242"/>
    </source>
</evidence>
<dbReference type="EMBL" id="LT598462">
    <property type="protein sequence ID" value="SCU77333.1"/>
    <property type="molecule type" value="Genomic_DNA"/>
</dbReference>
<dbReference type="Pfam" id="PF04054">
    <property type="entry name" value="Not1"/>
    <property type="match status" value="1"/>
</dbReference>
<feature type="domain" description="CCR4-NOT transcription complex subunit 1" evidence="8">
    <location>
        <begin position="1101"/>
        <end position="1243"/>
    </location>
</feature>
<dbReference type="InterPro" id="IPR055454">
    <property type="entry name" value="CNOT1-like_NOT1_connector"/>
</dbReference>
<evidence type="ECO:0000259" key="9">
    <source>
        <dbReference type="Pfam" id="PF16415"/>
    </source>
</evidence>
<dbReference type="Proteomes" id="UP000191024">
    <property type="component" value="Chromosome A"/>
</dbReference>
<evidence type="ECO:0000256" key="1">
    <source>
        <dbReference type="ARBA" id="ARBA00004123"/>
    </source>
</evidence>
<reference evidence="14 15" key="1">
    <citation type="submission" date="2016-03" db="EMBL/GenBank/DDBJ databases">
        <authorList>
            <person name="Devillers H."/>
        </authorList>
    </citation>
    <scope>NUCLEOTIDE SEQUENCE [LARGE SCALE GENOMIC DNA]</scope>
    <source>
        <strain evidence="14">CBS 11717</strain>
    </source>
</reference>
<dbReference type="CDD" id="cd20710">
    <property type="entry name" value="NOT1_connector"/>
    <property type="match status" value="1"/>
</dbReference>
<dbReference type="Pfam" id="PF12842">
    <property type="entry name" value="DUF3819"/>
    <property type="match status" value="1"/>
</dbReference>
<dbReference type="Pfam" id="PF25097">
    <property type="entry name" value="ARM_Cnot1"/>
    <property type="match status" value="1"/>
</dbReference>
<evidence type="ECO:0000256" key="3">
    <source>
        <dbReference type="ARBA" id="ARBA00023015"/>
    </source>
</evidence>
<evidence type="ECO:0000256" key="2">
    <source>
        <dbReference type="ARBA" id="ARBA00022491"/>
    </source>
</evidence>
<comment type="subcellular location">
    <subcellularLocation>
        <location evidence="1">Nucleus</location>
    </subcellularLocation>
</comment>
<dbReference type="OrthoDB" id="1933107at2759"/>
<dbReference type="GO" id="GO:0005634">
    <property type="term" value="C:nucleus"/>
    <property type="evidence" value="ECO:0007669"/>
    <property type="project" value="UniProtKB-SubCell"/>
</dbReference>
<keyword evidence="5" id="KW-0539">Nucleus</keyword>
<feature type="domain" description="CCR4-NOT transcription complex subunit 1 CAF1-binding" evidence="9">
    <location>
        <begin position="777"/>
        <end position="990"/>
    </location>
</feature>
<evidence type="ECO:0000259" key="8">
    <source>
        <dbReference type="Pfam" id="PF12842"/>
    </source>
</evidence>
<keyword evidence="4" id="KW-0804">Transcription</keyword>
<dbReference type="Pfam" id="PF16417">
    <property type="entry name" value="CNOT1_TTP_bind"/>
    <property type="match status" value="1"/>
</dbReference>
<dbReference type="Gene3D" id="1.25.40.840">
    <property type="entry name" value="CCR4-NOT transcription complex subunit 1 TTP binding domain"/>
    <property type="match status" value="1"/>
</dbReference>
<feature type="compositionally biased region" description="Polar residues" evidence="6">
    <location>
        <begin position="1063"/>
        <end position="1073"/>
    </location>
</feature>
<feature type="domain" description="CCR4-NOT transcription complex subunit 1 TTP binding" evidence="10">
    <location>
        <begin position="588"/>
        <end position="744"/>
    </location>
</feature>
<sequence length="2132" mass="242479">MHSSQFLARYTSTDSPLEAQIIHTQISVLITQLNHSSFSIIENRFKTLLNKSPFSVYVNYWKKHLRLAAAHIKEHSELNTEGNVLHRLLDSLFEDLKTKTNETLQQLRAEIFENQDFLTQADLPIDDIIKIFENRKDNDIISRIRPATAIKRLKKLQNSKMNTLQTLQQFLTDQLPSTFESNLSSLLCSLEGESLNDMVALILAEVLSPGQNIQSNSSSWLTPTAIGEAVERGGQICTALTKLGPSTIDWNRVFNLMSTKYFLNRAVDITLASVNSLFAALNNGPLIDQFLSRDWSIQIKLIICILLHKWSLQQGCVDLLKMPGIKPVSDTVSNTKDSLVYLLSVAKLDIEIFLLREELSSNPMLSLFQENFFEDYHAVPEYLSLALLSDKKHFSLLIDNRPIINELLITLLVQVFERSPASFRLLVRQVKFDVLVDAGRIIIKKETTPLEAFMKVLLDEKLLERFILSISFKEALRIAPSARKVGWSGLEDFIKSNASPENMPAILDFLDLQSKMDDVNTPFRSSKTFDLPAMHFMISFLSSYSLSYEERKQLEDIEFALLITFPRLINFGFGHDKTILANGDLVPISMDVEKEMQSYLQRMYSGELAIKDVIEVLITLRDSDDPHDQDLFACMAHAVIAESNFFRDYPLEALATTSVLFGSMILFQLLRGPVLDVAFKIILNFAKEGPESKMFKFSVQALYAFRMRLKEFPQYCKQLIREVPTLQSQPQIFQTLSQAASQSTENVATKPEQFQQAPELVSLKYFTITEVPPRVVQESPPREVTEKVLFGVNNITEDNFNEKITDLQAVLTENHYSWFSNYLVNQRAKTEPNYHSLYAKILQHFDSKLLYDYILNTTYKQLFLLLSIKFPQSAEKSHLKNLGLWLGNVTLALDRPIGHTNISFREVLLDAHRNDRLETVVPFVTRVLQSAAKSKVFRPPNPWTVGILKVLLELYCKANWKLALTFEVEVLFKAMNIKLEELEPSSFLSLTDAPEILSGNLGTLSAEQQQTEQQQQLVVMQQYQQQLLLMQHRQQQHHQQPQPQPQQQQQQQPQQQQQQQQQKRTVSSSLPHVTDLNSVDVTSAENPFGTLSGQTIFVSHPDLKRVFQMAIAKSVREILVPVADKSSSVAVVVTFNVILKDFATEPDEVKLKSAAISMVRHLSRSFARATSVDLLRDTIRSTTQSLAPNLMSLPNSPIDELNAAINDNMGIALAIIEKASMDKATQDISEQLMQAIAVRKYHKERRSDQLFLAQNYNSYSLSLPEPLGLKPSGVTAQQLKIYEEFGQSFSRSESAATLPGSLIGANSTQQASLNQPLPQHQAVQQQLQQQQALKFEQENQQKQEVQHQQQQNLLLRQLQQSQSQSQLGSSLPIVQAPPNVQNELEQNHRILVLLMDNLVDQIKESSDQQLQGTAQQKSIKDIISQILNFILRSNQKDQLALKVSQAVVNSLFATSESPLCRDVLSLLLEKLCSLSVVARKDVVWWLVYALDSRKFNVPVIHSLLDVNLISTSELDSVLVVAMRSSMENAMSFAISLIEELILSDEPLFMRSDFVKTLTYLKNSSEENAVAFFDKYDDAKILPVKKSARITKAEKTALVFTEWVKLIQRLDGDDETVLEFIRQMIEKGVLQDSNGFICFMKSALELSVNSFKESDPTSEVFIAIDSLSKLLIKLICLLDFKQSSREEFLSLMFSVVTLVFSEDQGRNDTSFNERPYFRLFSSLLCDWEALRGHKFVKIKDPACRKELVNFDESFYNIFASFLHVYQPIAFPGFAFAWITLLSHRMFLPRMLRLPNKAGWSKLLLLFTDLLNFMAHYTKRTETHDAVTVVYKGALRVILAVSNDVPEFLVENHYELLNNIPPIYMQLRNIILSSAPTKVVIPDPYDPNIELHDIEACQVPAAIFYDPVQDLKGLKKPVDNYLRIPSSSLMRTILSGLFRTELELDTGIGYETTNVDVKLINAITLHVGIEAALEKDRTSANAIFNTKSSYFTLFKGLITEGSTELKFHVIQAIANQLRYPNAHTLWFNYVIKNLFYSDEFEEQQHDVQEIIIRTVLERIITNKPHCWGIVVTFVDILKSDSSSLADLSFIKDVPEIELIIKNLSKHIIPHVRTKGMYSQNGEGHEQFPELRAEA</sequence>
<keyword evidence="3" id="KW-0805">Transcription regulation</keyword>
<dbReference type="Pfam" id="PF16419">
    <property type="entry name" value="CNOT1_HEAT_N"/>
    <property type="match status" value="1"/>
</dbReference>
<dbReference type="InterPro" id="IPR032195">
    <property type="entry name" value="CNOT1_HEAT_N"/>
</dbReference>
<evidence type="ECO:0000259" key="10">
    <source>
        <dbReference type="Pfam" id="PF16417"/>
    </source>
</evidence>
<dbReference type="InterPro" id="IPR032191">
    <property type="entry name" value="CNOT1_CAF1_bind"/>
</dbReference>
<dbReference type="GO" id="GO:0030015">
    <property type="term" value="C:CCR4-NOT core complex"/>
    <property type="evidence" value="ECO:0007669"/>
    <property type="project" value="InterPro"/>
</dbReference>
<dbReference type="GO" id="GO:0017148">
    <property type="term" value="P:negative regulation of translation"/>
    <property type="evidence" value="ECO:0007669"/>
    <property type="project" value="InterPro"/>
</dbReference>
<dbReference type="Gene3D" id="1.25.40.800">
    <property type="match status" value="1"/>
</dbReference>
<keyword evidence="2" id="KW-0678">Repressor</keyword>
<accession>A0A1G4ILQ4</accession>
<gene>
    <name evidence="14" type="ORF">LAMI_0A00760G</name>
</gene>
<feature type="domain" description="CCR4-NOT transcription complex subunit 1 HEAT repeat" evidence="11">
    <location>
        <begin position="403"/>
        <end position="541"/>
    </location>
</feature>
<dbReference type="Pfam" id="PF16418">
    <property type="entry name" value="CNOT1_HEAT"/>
    <property type="match status" value="1"/>
</dbReference>
<feature type="domain" description="CCR4-Not complex component Not1 C-terminal" evidence="7">
    <location>
        <begin position="1735"/>
        <end position="2101"/>
    </location>
</feature>
<evidence type="ECO:0000256" key="6">
    <source>
        <dbReference type="SAM" id="MobiDB-lite"/>
    </source>
</evidence>
<evidence type="ECO:0000313" key="14">
    <source>
        <dbReference type="EMBL" id="SCU77333.1"/>
    </source>
</evidence>
<dbReference type="PANTHER" id="PTHR13162:SF8">
    <property type="entry name" value="CCR4-NOT TRANSCRIPTION COMPLEX SUBUNIT 1"/>
    <property type="match status" value="1"/>
</dbReference>
<keyword evidence="15" id="KW-1185">Reference proteome</keyword>
<dbReference type="GO" id="GO:0000288">
    <property type="term" value="P:nuclear-transcribed mRNA catabolic process, deadenylation-dependent decay"/>
    <property type="evidence" value="ECO:0007669"/>
    <property type="project" value="TreeGrafter"/>
</dbReference>
<dbReference type="Gene3D" id="1.25.40.790">
    <property type="match status" value="1"/>
</dbReference>
<dbReference type="GO" id="GO:0060090">
    <property type="term" value="F:molecular adaptor activity"/>
    <property type="evidence" value="ECO:0007669"/>
    <property type="project" value="TreeGrafter"/>
</dbReference>
<proteinExistence type="predicted"/>
<dbReference type="GO" id="GO:0000932">
    <property type="term" value="C:P-body"/>
    <property type="evidence" value="ECO:0007669"/>
    <property type="project" value="TreeGrafter"/>
</dbReference>
<dbReference type="Gene3D" id="1.25.40.180">
    <property type="match status" value="1"/>
</dbReference>
<dbReference type="InterPro" id="IPR032194">
    <property type="entry name" value="CNOT1_HEAT"/>
</dbReference>
<dbReference type="STRING" id="1230905.A0A1G4ILQ4"/>
<dbReference type="InterPro" id="IPR032193">
    <property type="entry name" value="CNOT1_TTP_bind"/>
</dbReference>
<dbReference type="InterPro" id="IPR040398">
    <property type="entry name" value="Not1"/>
</dbReference>
<dbReference type="InterPro" id="IPR038535">
    <property type="entry name" value="CNOT1_TTP_bind_sf"/>
</dbReference>
<evidence type="ECO:0000259" key="11">
    <source>
        <dbReference type="Pfam" id="PF16418"/>
    </source>
</evidence>
<evidence type="ECO:0000259" key="13">
    <source>
        <dbReference type="Pfam" id="PF25097"/>
    </source>
</evidence>
<feature type="compositionally biased region" description="Low complexity" evidence="6">
    <location>
        <begin position="1031"/>
        <end position="1062"/>
    </location>
</feature>
<dbReference type="InterPro" id="IPR024557">
    <property type="entry name" value="CNOT1_dom_4"/>
</dbReference>
<evidence type="ECO:0000259" key="7">
    <source>
        <dbReference type="Pfam" id="PF04054"/>
    </source>
</evidence>
<dbReference type="PANTHER" id="PTHR13162">
    <property type="entry name" value="CCR4-NOT TRANSCRIPTION COMPLEX"/>
    <property type="match status" value="1"/>
</dbReference>
<feature type="domain" description="CCR4-NOT transcription complex subunit 1-like NOT1 connector" evidence="13">
    <location>
        <begin position="1407"/>
        <end position="1563"/>
    </location>
</feature>
<dbReference type="Pfam" id="PF16415">
    <property type="entry name" value="CNOT1_CAF1_bind"/>
    <property type="match status" value="1"/>
</dbReference>
<name>A0A1G4ILQ4_9SACH</name>
<dbReference type="InterPro" id="IPR007196">
    <property type="entry name" value="CCR4-Not_Not1_C"/>
</dbReference>
<evidence type="ECO:0000259" key="12">
    <source>
        <dbReference type="Pfam" id="PF16419"/>
    </source>
</evidence>